<dbReference type="GO" id="GO:0005634">
    <property type="term" value="C:nucleus"/>
    <property type="evidence" value="ECO:0000318"/>
    <property type="project" value="GO_Central"/>
</dbReference>
<evidence type="ECO:0000256" key="3">
    <source>
        <dbReference type="ARBA" id="ARBA00023125"/>
    </source>
</evidence>
<dbReference type="OrthoDB" id="551672at2759"/>
<name>A0A0K9P8W4_ZOSMR</name>
<sequence length="163" mass="18450">MASPGSSSIIMPTNSSGSEELQVVAMDQRKRKRQLSNRESARRSRMKKKKNLDDLIENVNRLIKDNTQMQTTLKATSQQYLAVDAENSVLITQMMELNTRLQSLNEILDCMNGKSGNNSNNNNGYACDPYQQQQPFDNSSFMNPWNLVSVNQNIMTSADMFLC</sequence>
<keyword evidence="4" id="KW-0804">Transcription</keyword>
<dbReference type="InterPro" id="IPR046347">
    <property type="entry name" value="bZIP_sf"/>
</dbReference>
<accession>A0A0K9P8W4</accession>
<reference evidence="9" key="1">
    <citation type="journal article" date="2016" name="Nature">
        <title>The genome of the seagrass Zostera marina reveals angiosperm adaptation to the sea.</title>
        <authorList>
            <person name="Olsen J.L."/>
            <person name="Rouze P."/>
            <person name="Verhelst B."/>
            <person name="Lin Y.-C."/>
            <person name="Bayer T."/>
            <person name="Collen J."/>
            <person name="Dattolo E."/>
            <person name="De Paoli E."/>
            <person name="Dittami S."/>
            <person name="Maumus F."/>
            <person name="Michel G."/>
            <person name="Kersting A."/>
            <person name="Lauritano C."/>
            <person name="Lohaus R."/>
            <person name="Toepel M."/>
            <person name="Tonon T."/>
            <person name="Vanneste K."/>
            <person name="Amirebrahimi M."/>
            <person name="Brakel J."/>
            <person name="Bostroem C."/>
            <person name="Chovatia M."/>
            <person name="Grimwood J."/>
            <person name="Jenkins J.W."/>
            <person name="Jueterbock A."/>
            <person name="Mraz A."/>
            <person name="Stam W.T."/>
            <person name="Tice H."/>
            <person name="Bornberg-Bauer E."/>
            <person name="Green P.J."/>
            <person name="Pearson G.A."/>
            <person name="Procaccini G."/>
            <person name="Duarte C.M."/>
            <person name="Schmutz J."/>
            <person name="Reusch T.B.H."/>
            <person name="Van de Peer Y."/>
        </authorList>
    </citation>
    <scope>NUCLEOTIDE SEQUENCE [LARGE SCALE GENOMIC DNA]</scope>
    <source>
        <strain evidence="9">cv. Finnish</strain>
    </source>
</reference>
<dbReference type="SUPFAM" id="SSF57959">
    <property type="entry name" value="Leucine zipper domain"/>
    <property type="match status" value="1"/>
</dbReference>
<dbReference type="GO" id="GO:0046982">
    <property type="term" value="F:protein heterodimerization activity"/>
    <property type="evidence" value="ECO:0007669"/>
    <property type="project" value="UniProtKB-ARBA"/>
</dbReference>
<dbReference type="GO" id="GO:0000976">
    <property type="term" value="F:transcription cis-regulatory region binding"/>
    <property type="evidence" value="ECO:0000318"/>
    <property type="project" value="GO_Central"/>
</dbReference>
<evidence type="ECO:0000256" key="1">
    <source>
        <dbReference type="ARBA" id="ARBA00004123"/>
    </source>
</evidence>
<comment type="caution">
    <text evidence="8">The sequence shown here is derived from an EMBL/GenBank/DDBJ whole genome shotgun (WGS) entry which is preliminary data.</text>
</comment>
<dbReference type="InterPro" id="IPR045314">
    <property type="entry name" value="bZIP_plant_GBF1"/>
</dbReference>
<dbReference type="PROSITE" id="PS50217">
    <property type="entry name" value="BZIP"/>
    <property type="match status" value="1"/>
</dbReference>
<dbReference type="Proteomes" id="UP000036987">
    <property type="component" value="Unassembled WGS sequence"/>
</dbReference>
<dbReference type="GO" id="GO:0045893">
    <property type="term" value="P:positive regulation of DNA-templated transcription"/>
    <property type="evidence" value="ECO:0000318"/>
    <property type="project" value="GO_Central"/>
</dbReference>
<feature type="compositionally biased region" description="Polar residues" evidence="6">
    <location>
        <begin position="1"/>
        <end position="19"/>
    </location>
</feature>
<protein>
    <submittedName>
        <fullName evidence="8">Basic-leucine zipper (BZIP) transcription factor family</fullName>
    </submittedName>
</protein>
<evidence type="ECO:0000259" key="7">
    <source>
        <dbReference type="PROSITE" id="PS50217"/>
    </source>
</evidence>
<dbReference type="Pfam" id="PF00170">
    <property type="entry name" value="bZIP_1"/>
    <property type="match status" value="1"/>
</dbReference>
<dbReference type="AlphaFoldDB" id="A0A0K9P8W4"/>
<dbReference type="SMART" id="SM00338">
    <property type="entry name" value="BRLZ"/>
    <property type="match status" value="1"/>
</dbReference>
<evidence type="ECO:0000256" key="2">
    <source>
        <dbReference type="ARBA" id="ARBA00023015"/>
    </source>
</evidence>
<keyword evidence="3" id="KW-0238">DNA-binding</keyword>
<dbReference type="CDD" id="cd14702">
    <property type="entry name" value="bZIP_plant_GBF1"/>
    <property type="match status" value="1"/>
</dbReference>
<keyword evidence="9" id="KW-1185">Reference proteome</keyword>
<evidence type="ECO:0000256" key="6">
    <source>
        <dbReference type="SAM" id="MobiDB-lite"/>
    </source>
</evidence>
<proteinExistence type="predicted"/>
<feature type="region of interest" description="Disordered" evidence="6">
    <location>
        <begin position="1"/>
        <end position="20"/>
    </location>
</feature>
<dbReference type="OMA" id="QNIMTSA"/>
<dbReference type="Gene3D" id="1.20.5.170">
    <property type="match status" value="1"/>
</dbReference>
<keyword evidence="5" id="KW-0539">Nucleus</keyword>
<dbReference type="PANTHER" id="PTHR45764:SF76">
    <property type="entry name" value="OS02G0132500 PROTEIN"/>
    <property type="match status" value="1"/>
</dbReference>
<evidence type="ECO:0000313" key="9">
    <source>
        <dbReference type="Proteomes" id="UP000036987"/>
    </source>
</evidence>
<evidence type="ECO:0000256" key="4">
    <source>
        <dbReference type="ARBA" id="ARBA00023163"/>
    </source>
</evidence>
<evidence type="ECO:0000313" key="8">
    <source>
        <dbReference type="EMBL" id="KMZ64590.1"/>
    </source>
</evidence>
<dbReference type="InterPro" id="IPR004827">
    <property type="entry name" value="bZIP"/>
</dbReference>
<dbReference type="FunFam" id="1.20.5.170:FF:000020">
    <property type="entry name" value="BZIP transcription factor"/>
    <property type="match status" value="1"/>
</dbReference>
<keyword evidence="2" id="KW-0805">Transcription regulation</keyword>
<dbReference type="EMBL" id="LFYR01001125">
    <property type="protein sequence ID" value="KMZ64590.1"/>
    <property type="molecule type" value="Genomic_DNA"/>
</dbReference>
<evidence type="ECO:0000256" key="5">
    <source>
        <dbReference type="ARBA" id="ARBA00023242"/>
    </source>
</evidence>
<organism evidence="8 9">
    <name type="scientific">Zostera marina</name>
    <name type="common">Eelgrass</name>
    <dbReference type="NCBI Taxonomy" id="29655"/>
    <lineage>
        <taxon>Eukaryota</taxon>
        <taxon>Viridiplantae</taxon>
        <taxon>Streptophyta</taxon>
        <taxon>Embryophyta</taxon>
        <taxon>Tracheophyta</taxon>
        <taxon>Spermatophyta</taxon>
        <taxon>Magnoliopsida</taxon>
        <taxon>Liliopsida</taxon>
        <taxon>Zosteraceae</taxon>
        <taxon>Zostera</taxon>
    </lineage>
</organism>
<dbReference type="PANTHER" id="PTHR45764">
    <property type="entry name" value="BZIP TRANSCRIPTION FACTOR 44"/>
    <property type="match status" value="1"/>
</dbReference>
<dbReference type="STRING" id="29655.A0A0K9P8W4"/>
<dbReference type="PROSITE" id="PS00036">
    <property type="entry name" value="BZIP_BASIC"/>
    <property type="match status" value="1"/>
</dbReference>
<comment type="subcellular location">
    <subcellularLocation>
        <location evidence="1">Nucleus</location>
    </subcellularLocation>
</comment>
<feature type="domain" description="BZIP" evidence="7">
    <location>
        <begin position="27"/>
        <end position="90"/>
    </location>
</feature>
<feature type="region of interest" description="Disordered" evidence="6">
    <location>
        <begin position="26"/>
        <end position="50"/>
    </location>
</feature>
<gene>
    <name evidence="8" type="ORF">ZOSMA_35G00460</name>
</gene>
<dbReference type="GO" id="GO:0003700">
    <property type="term" value="F:DNA-binding transcription factor activity"/>
    <property type="evidence" value="ECO:0000318"/>
    <property type="project" value="GO_Central"/>
</dbReference>